<gene>
    <name evidence="1" type="ORF">D7321_05315</name>
</gene>
<dbReference type="RefSeq" id="WP_127835747.1">
    <property type="nucleotide sequence ID" value="NZ_CP032680.1"/>
</dbReference>
<sequence>MKIKTFVKSSNEIDEYVNEWLVNHQNFKIKNCYADSEWITTEKDCWIVTKMCMVTMIIEYEEI</sequence>
<organism evidence="1 2">
    <name type="scientific">Lactobacillus johnsonii</name>
    <dbReference type="NCBI Taxonomy" id="33959"/>
    <lineage>
        <taxon>Bacteria</taxon>
        <taxon>Bacillati</taxon>
        <taxon>Bacillota</taxon>
        <taxon>Bacilli</taxon>
        <taxon>Lactobacillales</taxon>
        <taxon>Lactobacillaceae</taxon>
        <taxon>Lactobacillus</taxon>
    </lineage>
</organism>
<evidence type="ECO:0000313" key="2">
    <source>
        <dbReference type="Proteomes" id="UP000283758"/>
    </source>
</evidence>
<proteinExistence type="predicted"/>
<dbReference type="Proteomes" id="UP000283758">
    <property type="component" value="Chromosome"/>
</dbReference>
<evidence type="ECO:0000313" key="1">
    <source>
        <dbReference type="EMBL" id="AZZ67544.1"/>
    </source>
</evidence>
<accession>A0A9W4E9T5</accession>
<dbReference type="AlphaFoldDB" id="A0A9W4E9T5"/>
<dbReference type="EMBL" id="CP032680">
    <property type="protein sequence ID" value="AZZ67544.1"/>
    <property type="molecule type" value="Genomic_DNA"/>
</dbReference>
<reference evidence="1 2" key="1">
    <citation type="submission" date="2018-10" db="EMBL/GenBank/DDBJ databases">
        <title>Complete genome sequencing of Lactobacillus johnsonii ZLJ010.</title>
        <authorList>
            <person name="Zhang W."/>
            <person name="Ji H."/>
            <person name="Wang J."/>
            <person name="Zhang D."/>
            <person name="Liu H."/>
            <person name="Wang S."/>
            <person name="Wang Y."/>
        </authorList>
    </citation>
    <scope>NUCLEOTIDE SEQUENCE [LARGE SCALE GENOMIC DNA]</scope>
    <source>
        <strain evidence="1 2">ZLJ010</strain>
    </source>
</reference>
<name>A0A9W4E9T5_LACJH</name>
<protein>
    <submittedName>
        <fullName evidence="1">Uncharacterized protein</fullName>
    </submittedName>
</protein>